<feature type="region of interest" description="Disordered" evidence="1">
    <location>
        <begin position="24"/>
        <end position="192"/>
    </location>
</feature>
<proteinExistence type="predicted"/>
<gene>
    <name evidence="2" type="ORF">MELLADRAFT_113814</name>
</gene>
<dbReference type="AlphaFoldDB" id="F4SB52"/>
<dbReference type="HOGENOM" id="CLU_696535_0_0_1"/>
<dbReference type="GeneID" id="18925105"/>
<evidence type="ECO:0000256" key="1">
    <source>
        <dbReference type="SAM" id="MobiDB-lite"/>
    </source>
</evidence>
<dbReference type="Proteomes" id="UP000001072">
    <property type="component" value="Unassembled WGS sequence"/>
</dbReference>
<feature type="region of interest" description="Disordered" evidence="1">
    <location>
        <begin position="226"/>
        <end position="254"/>
    </location>
</feature>
<feature type="region of interest" description="Disordered" evidence="1">
    <location>
        <begin position="267"/>
        <end position="292"/>
    </location>
</feature>
<dbReference type="EMBL" id="GL883184">
    <property type="protein sequence ID" value="EGF98133.1"/>
    <property type="molecule type" value="Genomic_DNA"/>
</dbReference>
<accession>F4SB52</accession>
<evidence type="ECO:0000313" key="2">
    <source>
        <dbReference type="EMBL" id="EGF98133.1"/>
    </source>
</evidence>
<evidence type="ECO:0000313" key="3">
    <source>
        <dbReference type="Proteomes" id="UP000001072"/>
    </source>
</evidence>
<name>F4SB52_MELLP</name>
<reference evidence="3" key="1">
    <citation type="journal article" date="2011" name="Proc. Natl. Acad. Sci. U.S.A.">
        <title>Obligate biotrophy features unraveled by the genomic analysis of rust fungi.</title>
        <authorList>
            <person name="Duplessis S."/>
            <person name="Cuomo C.A."/>
            <person name="Lin Y.-C."/>
            <person name="Aerts A."/>
            <person name="Tisserant E."/>
            <person name="Veneault-Fourrey C."/>
            <person name="Joly D.L."/>
            <person name="Hacquard S."/>
            <person name="Amselem J."/>
            <person name="Cantarel B.L."/>
            <person name="Chiu R."/>
            <person name="Coutinho P.M."/>
            <person name="Feau N."/>
            <person name="Field M."/>
            <person name="Frey P."/>
            <person name="Gelhaye E."/>
            <person name="Goldberg J."/>
            <person name="Grabherr M.G."/>
            <person name="Kodira C.D."/>
            <person name="Kohler A."/>
            <person name="Kuees U."/>
            <person name="Lindquist E.A."/>
            <person name="Lucas S.M."/>
            <person name="Mago R."/>
            <person name="Mauceli E."/>
            <person name="Morin E."/>
            <person name="Murat C."/>
            <person name="Pangilinan J.L."/>
            <person name="Park R."/>
            <person name="Pearson M."/>
            <person name="Quesneville H."/>
            <person name="Rouhier N."/>
            <person name="Sakthikumar S."/>
            <person name="Salamov A.A."/>
            <person name="Schmutz J."/>
            <person name="Selles B."/>
            <person name="Shapiro H."/>
            <person name="Tanguay P."/>
            <person name="Tuskan G.A."/>
            <person name="Henrissat B."/>
            <person name="Van de Peer Y."/>
            <person name="Rouze P."/>
            <person name="Ellis J.G."/>
            <person name="Dodds P.N."/>
            <person name="Schein J.E."/>
            <person name="Zhong S."/>
            <person name="Hamelin R.C."/>
            <person name="Grigoriev I.V."/>
            <person name="Szabo L.J."/>
            <person name="Martin F."/>
        </authorList>
    </citation>
    <scope>NUCLEOTIDE SEQUENCE [LARGE SCALE GENOMIC DNA]</scope>
    <source>
        <strain evidence="3">98AG31 / pathotype 3-4-7</strain>
    </source>
</reference>
<protein>
    <submittedName>
        <fullName evidence="2">Uncharacterized protein</fullName>
    </submittedName>
</protein>
<feature type="compositionally biased region" description="Basic and acidic residues" evidence="1">
    <location>
        <begin position="27"/>
        <end position="45"/>
    </location>
</feature>
<feature type="region of interest" description="Disordered" evidence="1">
    <location>
        <begin position="347"/>
        <end position="396"/>
    </location>
</feature>
<feature type="compositionally biased region" description="Low complexity" evidence="1">
    <location>
        <begin position="384"/>
        <end position="396"/>
    </location>
</feature>
<feature type="compositionally biased region" description="Polar residues" evidence="1">
    <location>
        <begin position="61"/>
        <end position="72"/>
    </location>
</feature>
<feature type="compositionally biased region" description="Low complexity" evidence="1">
    <location>
        <begin position="356"/>
        <end position="369"/>
    </location>
</feature>
<dbReference type="VEuPathDB" id="FungiDB:MELLADRAFT_113814"/>
<feature type="compositionally biased region" description="Basic and acidic residues" evidence="1">
    <location>
        <begin position="163"/>
        <end position="189"/>
    </location>
</feature>
<feature type="compositionally biased region" description="Acidic residues" evidence="1">
    <location>
        <begin position="97"/>
        <end position="121"/>
    </location>
</feature>
<sequence>MVHEHSGRKFYKLYKNFQSKLAAQQAQERKEEQIKRERTQAEQRAIRAASRGATVERVTMPQRQNTTFLAENQENEEEDQYGQNGDLQFLGDRNIIEEEEDEDDGDEENGEGEDDDEEEDGSDRLGEENNQVNDEAKIKKIKIQFNRRPTKENIQQDDEVEQDDRSSDTENLIDKMPRPASEKRKDKQNRQNALLEELVQAVHKGTTKEVKKASARLAKEFGISVPKTKGVERAEATAKPSSSKSSASEKTKRKTIEVITQVEASNQGGSAAAFRGKRAGNRKFQNNNKRFNDSFKNNRGFTHNNHQNFKAQYSPTINPNQFNQFQQQQYVTYPKNYQMMDPQLMQPVKQSPAPYNNGESSQNQSYQNNDQFKSYNKGAGGGNNAKNAGGNNRTKE</sequence>
<dbReference type="KEGG" id="mlr:MELLADRAFT_113814"/>
<dbReference type="InParanoid" id="F4SB52"/>
<keyword evidence="3" id="KW-1185">Reference proteome</keyword>
<feature type="compositionally biased region" description="Low complexity" evidence="1">
    <location>
        <begin position="237"/>
        <end position="246"/>
    </location>
</feature>
<organism evidence="3">
    <name type="scientific">Melampsora larici-populina (strain 98AG31 / pathotype 3-4-7)</name>
    <name type="common">Poplar leaf rust fungus</name>
    <dbReference type="NCBI Taxonomy" id="747676"/>
    <lineage>
        <taxon>Eukaryota</taxon>
        <taxon>Fungi</taxon>
        <taxon>Dikarya</taxon>
        <taxon>Basidiomycota</taxon>
        <taxon>Pucciniomycotina</taxon>
        <taxon>Pucciniomycetes</taxon>
        <taxon>Pucciniales</taxon>
        <taxon>Melampsoraceae</taxon>
        <taxon>Melampsora</taxon>
    </lineage>
</organism>
<dbReference type="RefSeq" id="XP_007418604.1">
    <property type="nucleotide sequence ID" value="XM_007418542.1"/>
</dbReference>